<evidence type="ECO:0000256" key="1">
    <source>
        <dbReference type="SAM" id="MobiDB-lite"/>
    </source>
</evidence>
<gene>
    <name evidence="2" type="ORF">BDZ85DRAFT_260885</name>
</gene>
<dbReference type="AlphaFoldDB" id="A0A6A6GFJ4"/>
<evidence type="ECO:0008006" key="4">
    <source>
        <dbReference type="Google" id="ProtNLM"/>
    </source>
</evidence>
<dbReference type="GO" id="GO:0009277">
    <property type="term" value="C:fungal-type cell wall"/>
    <property type="evidence" value="ECO:0007669"/>
    <property type="project" value="TreeGrafter"/>
</dbReference>
<proteinExistence type="predicted"/>
<dbReference type="InterPro" id="IPR038843">
    <property type="entry name" value="Sed1/Spi1"/>
</dbReference>
<name>A0A6A6GFJ4_9PEZI</name>
<organism evidence="2 3">
    <name type="scientific">Elsinoe ampelina</name>
    <dbReference type="NCBI Taxonomy" id="302913"/>
    <lineage>
        <taxon>Eukaryota</taxon>
        <taxon>Fungi</taxon>
        <taxon>Dikarya</taxon>
        <taxon>Ascomycota</taxon>
        <taxon>Pezizomycotina</taxon>
        <taxon>Dothideomycetes</taxon>
        <taxon>Dothideomycetidae</taxon>
        <taxon>Myriangiales</taxon>
        <taxon>Elsinoaceae</taxon>
        <taxon>Elsinoe</taxon>
    </lineage>
</organism>
<dbReference type="OrthoDB" id="4094614at2759"/>
<dbReference type="PANTHER" id="PTHR35523">
    <property type="entry name" value="CELL WALL PROTEIN SED1"/>
    <property type="match status" value="1"/>
</dbReference>
<accession>A0A6A6GFJ4</accession>
<feature type="region of interest" description="Disordered" evidence="1">
    <location>
        <begin position="31"/>
        <end position="62"/>
    </location>
</feature>
<evidence type="ECO:0000313" key="3">
    <source>
        <dbReference type="Proteomes" id="UP000799538"/>
    </source>
</evidence>
<feature type="compositionally biased region" description="Polar residues" evidence="1">
    <location>
        <begin position="31"/>
        <end position="50"/>
    </location>
</feature>
<protein>
    <recommendedName>
        <fullName evidence="4">Cell wall protein SED1</fullName>
    </recommendedName>
</protein>
<dbReference type="EMBL" id="ML992505">
    <property type="protein sequence ID" value="KAF2224397.1"/>
    <property type="molecule type" value="Genomic_DNA"/>
</dbReference>
<dbReference type="GO" id="GO:0005199">
    <property type="term" value="F:structural constituent of cell wall"/>
    <property type="evidence" value="ECO:0007669"/>
    <property type="project" value="InterPro"/>
</dbReference>
<keyword evidence="3" id="KW-1185">Reference proteome</keyword>
<dbReference type="GO" id="GO:0031505">
    <property type="term" value="P:fungal-type cell wall organization"/>
    <property type="evidence" value="ECO:0007669"/>
    <property type="project" value="InterPro"/>
</dbReference>
<dbReference type="Proteomes" id="UP000799538">
    <property type="component" value="Unassembled WGS sequence"/>
</dbReference>
<reference evidence="3" key="1">
    <citation type="journal article" date="2020" name="Stud. Mycol.">
        <title>101 Dothideomycetes genomes: A test case for predicting lifestyles and emergence of pathogens.</title>
        <authorList>
            <person name="Haridas S."/>
            <person name="Albert R."/>
            <person name="Binder M."/>
            <person name="Bloem J."/>
            <person name="LaButti K."/>
            <person name="Salamov A."/>
            <person name="Andreopoulos B."/>
            <person name="Baker S."/>
            <person name="Barry K."/>
            <person name="Bills G."/>
            <person name="Bluhm B."/>
            <person name="Cannon C."/>
            <person name="Castanera R."/>
            <person name="Culley D."/>
            <person name="Daum C."/>
            <person name="Ezra D."/>
            <person name="Gonzalez J."/>
            <person name="Henrissat B."/>
            <person name="Kuo A."/>
            <person name="Liang C."/>
            <person name="Lipzen A."/>
            <person name="Lutzoni F."/>
            <person name="Magnuson J."/>
            <person name="Mondo S."/>
            <person name="Nolan M."/>
            <person name="Ohm R."/>
            <person name="Pangilinan J."/>
            <person name="Park H.-J."/>
            <person name="Ramirez L."/>
            <person name="Alfaro M."/>
            <person name="Sun H."/>
            <person name="Tritt A."/>
            <person name="Yoshinaga Y."/>
            <person name="Zwiers L.-H."/>
            <person name="Turgeon B."/>
            <person name="Goodwin S."/>
            <person name="Spatafora J."/>
            <person name="Crous P."/>
            <person name="Grigoriev I."/>
        </authorList>
    </citation>
    <scope>NUCLEOTIDE SEQUENCE [LARGE SCALE GENOMIC DNA]</scope>
    <source>
        <strain evidence="3">CECT 20119</strain>
    </source>
</reference>
<sequence length="225" mass="23357">MAHCLGASISHHSYLVLTGAYKSMPRTQIPRVSSLSSNHSPKTFVQSTPFPSHHHHQYHLPNTNPQTIKMKAAIISALVAVAMASPHYGHPTNATTSAVETTLTLTTSVFTTYCPEATTLTQGTKTYTIVEPTTLVITDCPCTYTSVATSPVATYPVETLPTAVPTTYSVPVAPVPVPTSGSPVPSSNGTVPSVTSPAQPPSFTGAAGKVGVPAVAALAMAAFML</sequence>
<dbReference type="PANTHER" id="PTHR35523:SF1">
    <property type="entry name" value="CELL WALL PROTEIN SED1"/>
    <property type="match status" value="1"/>
</dbReference>
<evidence type="ECO:0000313" key="2">
    <source>
        <dbReference type="EMBL" id="KAF2224397.1"/>
    </source>
</evidence>